<dbReference type="STRING" id="322710.Avin_08910"/>
<dbReference type="Proteomes" id="UP000002424">
    <property type="component" value="Chromosome"/>
</dbReference>
<dbReference type="eggNOG" id="ENOG5033ARN">
    <property type="taxonomic scope" value="Bacteria"/>
</dbReference>
<evidence type="ECO:0008006" key="3">
    <source>
        <dbReference type="Google" id="ProtNLM"/>
    </source>
</evidence>
<dbReference type="AlphaFoldDB" id="C1DMV1"/>
<dbReference type="KEGG" id="avn:Avin_08910"/>
<dbReference type="EMBL" id="CP001157">
    <property type="protein sequence ID" value="ACO77131.1"/>
    <property type="molecule type" value="Genomic_DNA"/>
</dbReference>
<name>C1DMV1_AZOVD</name>
<evidence type="ECO:0000313" key="2">
    <source>
        <dbReference type="Proteomes" id="UP000002424"/>
    </source>
</evidence>
<dbReference type="EnsemblBacteria" id="ACO77131">
    <property type="protein sequence ID" value="ACO77131"/>
    <property type="gene ID" value="Avin_08910"/>
</dbReference>
<dbReference type="RefSeq" id="WP_012699556.1">
    <property type="nucleotide sequence ID" value="NC_012560.1"/>
</dbReference>
<dbReference type="InterPro" id="IPR013406">
    <property type="entry name" value="CHP02574_addiction_mod"/>
</dbReference>
<dbReference type="OrthoDB" id="291542at2"/>
<reference evidence="1 2" key="1">
    <citation type="journal article" date="2009" name="J. Bacteriol.">
        <title>Genome sequence of Azotobacter vinelandii, an obligate aerobe specialized to support diverse anaerobic metabolic processes.</title>
        <authorList>
            <person name="Setubal J.C."/>
            <person name="dos Santos P."/>
            <person name="Goldman B.S."/>
            <person name="Ertesvag H."/>
            <person name="Espin G."/>
            <person name="Rubio L.M."/>
            <person name="Valla S."/>
            <person name="Almeida N.F."/>
            <person name="Balasubramanian D."/>
            <person name="Cromes L."/>
            <person name="Curatti L."/>
            <person name="Du Z."/>
            <person name="Godsy E."/>
            <person name="Goodner B."/>
            <person name="Hellner-Burris K."/>
            <person name="Hernandez J.A."/>
            <person name="Houmiel K."/>
            <person name="Imperial J."/>
            <person name="Kennedy C."/>
            <person name="Larson T.J."/>
            <person name="Latreille P."/>
            <person name="Ligon L.S."/>
            <person name="Lu J."/>
            <person name="Maerk M."/>
            <person name="Miller N.M."/>
            <person name="Norton S."/>
            <person name="O'Carroll I.P."/>
            <person name="Paulsen I."/>
            <person name="Raulfs E.C."/>
            <person name="Roemer R."/>
            <person name="Rosser J."/>
            <person name="Segura D."/>
            <person name="Slater S."/>
            <person name="Stricklin S.L."/>
            <person name="Studholme D.J."/>
            <person name="Sun J."/>
            <person name="Viana C.J."/>
            <person name="Wallin E."/>
            <person name="Wang B."/>
            <person name="Wheeler C."/>
            <person name="Zhu H."/>
            <person name="Dean D.R."/>
            <person name="Dixon R."/>
            <person name="Wood D."/>
        </authorList>
    </citation>
    <scope>NUCLEOTIDE SEQUENCE [LARGE SCALE GENOMIC DNA]</scope>
    <source>
        <strain evidence="2">DJ / ATCC BAA-1303</strain>
    </source>
</reference>
<organism evidence="1 2">
    <name type="scientific">Azotobacter vinelandii (strain DJ / ATCC BAA-1303)</name>
    <dbReference type="NCBI Taxonomy" id="322710"/>
    <lineage>
        <taxon>Bacteria</taxon>
        <taxon>Pseudomonadati</taxon>
        <taxon>Pseudomonadota</taxon>
        <taxon>Gammaproteobacteria</taxon>
        <taxon>Pseudomonadales</taxon>
        <taxon>Pseudomonadaceae</taxon>
        <taxon>Azotobacter</taxon>
    </lineage>
</organism>
<gene>
    <name evidence="1" type="ordered locus">Avin_08910</name>
</gene>
<keyword evidence="2" id="KW-1185">Reference proteome</keyword>
<sequence>MIALESLTRAEKLRMMEALWRDLSASAEGIVSPVWHGEALKQAEAAAASGNARLVDWVEAKDMLRQRART</sequence>
<dbReference type="HOGENOM" id="CLU_185169_0_0_6"/>
<dbReference type="Pfam" id="PF09720">
    <property type="entry name" value="Unstab_antitox"/>
    <property type="match status" value="1"/>
</dbReference>
<proteinExistence type="predicted"/>
<evidence type="ECO:0000313" key="1">
    <source>
        <dbReference type="EMBL" id="ACO77131.1"/>
    </source>
</evidence>
<dbReference type="GeneID" id="88184265"/>
<protein>
    <recommendedName>
        <fullName evidence="3">Addiction module component</fullName>
    </recommendedName>
</protein>
<accession>C1DMV1</accession>